<dbReference type="Proteomes" id="UP000236291">
    <property type="component" value="Unassembled WGS sequence"/>
</dbReference>
<keyword evidence="1" id="KW-0175">Coiled coil</keyword>
<comment type="caution">
    <text evidence="3">The sequence shown here is derived from an EMBL/GenBank/DDBJ whole genome shotgun (WGS) entry which is preliminary data.</text>
</comment>
<protein>
    <submittedName>
        <fullName evidence="3">Uncharacterized protein</fullName>
    </submittedName>
</protein>
<name>A0A2K3KFG9_TRIPR</name>
<reference evidence="3 4" key="1">
    <citation type="journal article" date="2014" name="Am. J. Bot.">
        <title>Genome assembly and annotation for red clover (Trifolium pratense; Fabaceae).</title>
        <authorList>
            <person name="Istvanek J."/>
            <person name="Jaros M."/>
            <person name="Krenek A."/>
            <person name="Repkova J."/>
        </authorList>
    </citation>
    <scope>NUCLEOTIDE SEQUENCE [LARGE SCALE GENOMIC DNA]</scope>
    <source>
        <strain evidence="4">cv. Tatra</strain>
        <tissue evidence="3">Young leaves</tissue>
    </source>
</reference>
<organism evidence="3 4">
    <name type="scientific">Trifolium pratense</name>
    <name type="common">Red clover</name>
    <dbReference type="NCBI Taxonomy" id="57577"/>
    <lineage>
        <taxon>Eukaryota</taxon>
        <taxon>Viridiplantae</taxon>
        <taxon>Streptophyta</taxon>
        <taxon>Embryophyta</taxon>
        <taxon>Tracheophyta</taxon>
        <taxon>Spermatophyta</taxon>
        <taxon>Magnoliopsida</taxon>
        <taxon>eudicotyledons</taxon>
        <taxon>Gunneridae</taxon>
        <taxon>Pentapetalae</taxon>
        <taxon>rosids</taxon>
        <taxon>fabids</taxon>
        <taxon>Fabales</taxon>
        <taxon>Fabaceae</taxon>
        <taxon>Papilionoideae</taxon>
        <taxon>50 kb inversion clade</taxon>
        <taxon>NPAAA clade</taxon>
        <taxon>Hologalegina</taxon>
        <taxon>IRL clade</taxon>
        <taxon>Trifolieae</taxon>
        <taxon>Trifolium</taxon>
    </lineage>
</organism>
<evidence type="ECO:0000313" key="3">
    <source>
        <dbReference type="EMBL" id="PNX65041.1"/>
    </source>
</evidence>
<dbReference type="EMBL" id="ASHM01094607">
    <property type="protein sequence ID" value="PNX65041.1"/>
    <property type="molecule type" value="Genomic_DNA"/>
</dbReference>
<gene>
    <name evidence="3" type="ORF">L195_g054333</name>
</gene>
<evidence type="ECO:0000256" key="1">
    <source>
        <dbReference type="SAM" id="Coils"/>
    </source>
</evidence>
<feature type="region of interest" description="Disordered" evidence="2">
    <location>
        <begin position="166"/>
        <end position="188"/>
    </location>
</feature>
<feature type="compositionally biased region" description="Basic residues" evidence="2">
    <location>
        <begin position="166"/>
        <end position="180"/>
    </location>
</feature>
<feature type="non-terminal residue" evidence="3">
    <location>
        <position position="1"/>
    </location>
</feature>
<feature type="coiled-coil region" evidence="1">
    <location>
        <begin position="21"/>
        <end position="73"/>
    </location>
</feature>
<accession>A0A2K3KFG9</accession>
<evidence type="ECO:0000313" key="4">
    <source>
        <dbReference type="Proteomes" id="UP000236291"/>
    </source>
</evidence>
<dbReference type="AlphaFoldDB" id="A0A2K3KFG9"/>
<evidence type="ECO:0000256" key="2">
    <source>
        <dbReference type="SAM" id="MobiDB-lite"/>
    </source>
</evidence>
<proteinExistence type="predicted"/>
<sequence length="226" mass="26494">AARNFKLEGHMAKMESELIDLRGKQENYGNLLEEARQTREDLEKVSKELEELKAQGAEEKRKLEEEIADLKGKVAPVADETEDTLRFATRADLVKEIRRLGGKMVESMVYCWKNVKAQLKIVNAERGLVTEGIHKLKKVEKGQIVIPEKYRQWLWRKRSRMKMMRRMKMARRRKSRRRRVPTGTKKAMMKAIDPPRRTIWACVPLFCNFLSVSFYNNFWGPACPVL</sequence>
<reference evidence="3 4" key="2">
    <citation type="journal article" date="2017" name="Front. Plant Sci.">
        <title>Gene Classification and Mining of Molecular Markers Useful in Red Clover (Trifolium pratense) Breeding.</title>
        <authorList>
            <person name="Istvanek J."/>
            <person name="Dluhosova J."/>
            <person name="Dluhos P."/>
            <person name="Patkova L."/>
            <person name="Nedelnik J."/>
            <person name="Repkova J."/>
        </authorList>
    </citation>
    <scope>NUCLEOTIDE SEQUENCE [LARGE SCALE GENOMIC DNA]</scope>
    <source>
        <strain evidence="4">cv. Tatra</strain>
        <tissue evidence="3">Young leaves</tissue>
    </source>
</reference>